<proteinExistence type="predicted"/>
<dbReference type="Pfam" id="PF14196">
    <property type="entry name" value="ATC_hydrolase"/>
    <property type="match status" value="1"/>
</dbReference>
<name>A0A644XJ23_9ZZZZ</name>
<sequence>MIQNTPTKYLDDKEVKTLRAAFEHRAQWFYLLCEQLEKHGIDLDEAGREAIFSCGVMHGNTKYPRGDDLLAFCDAFLPEAIQKVLEVEMEKSEDEVLLNFHYCPLVAAWQKMTDDEKKIQHLCDIAMDGDRGVLSTYPAFKFELTDTITTGCPTCKIRISKVK</sequence>
<comment type="caution">
    <text evidence="1">The sequence shown here is derived from an EMBL/GenBank/DDBJ whole genome shotgun (WGS) entry which is preliminary data.</text>
</comment>
<evidence type="ECO:0000313" key="1">
    <source>
        <dbReference type="EMBL" id="MPM16196.1"/>
    </source>
</evidence>
<gene>
    <name evidence="1" type="ORF">SDC9_62572</name>
</gene>
<dbReference type="InterPro" id="IPR026002">
    <property type="entry name" value="ATC_hydrolase-like"/>
</dbReference>
<evidence type="ECO:0008006" key="2">
    <source>
        <dbReference type="Google" id="ProtNLM"/>
    </source>
</evidence>
<protein>
    <recommendedName>
        <fullName evidence="2">L-2-amino-thiazoline-4-carboxylic acid hydrolase</fullName>
    </recommendedName>
</protein>
<organism evidence="1">
    <name type="scientific">bioreactor metagenome</name>
    <dbReference type="NCBI Taxonomy" id="1076179"/>
    <lineage>
        <taxon>unclassified sequences</taxon>
        <taxon>metagenomes</taxon>
        <taxon>ecological metagenomes</taxon>
    </lineage>
</organism>
<reference evidence="1" key="1">
    <citation type="submission" date="2019-08" db="EMBL/GenBank/DDBJ databases">
        <authorList>
            <person name="Kucharzyk K."/>
            <person name="Murdoch R.W."/>
            <person name="Higgins S."/>
            <person name="Loffler F."/>
        </authorList>
    </citation>
    <scope>NUCLEOTIDE SEQUENCE</scope>
</reference>
<accession>A0A644XJ23</accession>
<dbReference type="EMBL" id="VSSQ01002568">
    <property type="protein sequence ID" value="MPM16196.1"/>
    <property type="molecule type" value="Genomic_DNA"/>
</dbReference>
<dbReference type="AlphaFoldDB" id="A0A644XJ23"/>